<sequence>MHGLEFTPTNSSGDIYEHPVFELPNLSYVDGGTDSINVDAPFRLLQLNKQEILTITPAEGTIVNDGTDHVPVIYENGKWYPLQIGSALGSGSINPLN</sequence>
<dbReference type="Proteomes" id="UP001526446">
    <property type="component" value="Unassembled WGS sequence"/>
</dbReference>
<keyword evidence="2" id="KW-1185">Reference proteome</keyword>
<dbReference type="EMBL" id="JAPIUX010000003">
    <property type="protein sequence ID" value="MCX2560964.1"/>
    <property type="molecule type" value="Genomic_DNA"/>
</dbReference>
<proteinExistence type="predicted"/>
<name>A0ABT3Q6Q6_9PROT</name>
<reference evidence="1 2" key="1">
    <citation type="submission" date="2022-11" db="EMBL/GenBank/DDBJ databases">
        <title>Genome sequencing of Acetobacter type strain.</title>
        <authorList>
            <person name="Heo J."/>
            <person name="Lee D."/>
            <person name="Han B.-H."/>
            <person name="Hong S.-B."/>
            <person name="Kwon S.-W."/>
        </authorList>
    </citation>
    <scope>NUCLEOTIDE SEQUENCE [LARGE SCALE GENOMIC DNA]</scope>
    <source>
        <strain evidence="1 2">KACC 21251</strain>
    </source>
</reference>
<gene>
    <name evidence="1" type="ORF">OQ252_06060</name>
</gene>
<accession>A0ABT3Q6Q6</accession>
<protein>
    <submittedName>
        <fullName evidence="1">Uncharacterized protein</fullName>
    </submittedName>
</protein>
<evidence type="ECO:0000313" key="1">
    <source>
        <dbReference type="EMBL" id="MCX2560964.1"/>
    </source>
</evidence>
<comment type="caution">
    <text evidence="1">The sequence shown here is derived from an EMBL/GenBank/DDBJ whole genome shotgun (WGS) entry which is preliminary data.</text>
</comment>
<dbReference type="RefSeq" id="WP_166121031.1">
    <property type="nucleotide sequence ID" value="NZ_JAPIUX010000003.1"/>
</dbReference>
<organism evidence="1 2">
    <name type="scientific">Acetobacter farinalis</name>
    <dbReference type="NCBI Taxonomy" id="1260984"/>
    <lineage>
        <taxon>Bacteria</taxon>
        <taxon>Pseudomonadati</taxon>
        <taxon>Pseudomonadota</taxon>
        <taxon>Alphaproteobacteria</taxon>
        <taxon>Acetobacterales</taxon>
        <taxon>Acetobacteraceae</taxon>
        <taxon>Acetobacter</taxon>
    </lineage>
</organism>
<evidence type="ECO:0000313" key="2">
    <source>
        <dbReference type="Proteomes" id="UP001526446"/>
    </source>
</evidence>